<gene>
    <name evidence="2" type="ORF">GWK47_050447</name>
</gene>
<sequence length="201" mass="22424">MKDRAPKVLRGGVPKGRRKVLSATSATPGFGTLEKRSRMNRGVVRGARWGDLWPHSILGAYRGGQRRWKCPPGPRAARDGPIFIWAPRKRKTFRENFPFGPTHRLGGRPLSPEPVIFPRGLPPQERVRAEISCIPLGWGCPLQSIFTREGFVPVLRAPRSKSREGYPFSMAEPQEDWSIKLQNDPLNRTKKGGILGARGGS</sequence>
<protein>
    <submittedName>
        <fullName evidence="2">Uncharacterized protein</fullName>
    </submittedName>
</protein>
<evidence type="ECO:0000313" key="3">
    <source>
        <dbReference type="Proteomes" id="UP000770661"/>
    </source>
</evidence>
<evidence type="ECO:0000256" key="1">
    <source>
        <dbReference type="SAM" id="MobiDB-lite"/>
    </source>
</evidence>
<accession>A0A8J4YA06</accession>
<comment type="caution">
    <text evidence="2">The sequence shown here is derived from an EMBL/GenBank/DDBJ whole genome shotgun (WGS) entry which is preliminary data.</text>
</comment>
<proteinExistence type="predicted"/>
<dbReference type="EMBL" id="JACEEZ010014486">
    <property type="protein sequence ID" value="KAG0719441.1"/>
    <property type="molecule type" value="Genomic_DNA"/>
</dbReference>
<feature type="region of interest" description="Disordered" evidence="1">
    <location>
        <begin position="180"/>
        <end position="201"/>
    </location>
</feature>
<evidence type="ECO:0000313" key="2">
    <source>
        <dbReference type="EMBL" id="KAG0719441.1"/>
    </source>
</evidence>
<dbReference type="AlphaFoldDB" id="A0A8J4YA06"/>
<keyword evidence="3" id="KW-1185">Reference proteome</keyword>
<organism evidence="2 3">
    <name type="scientific">Chionoecetes opilio</name>
    <name type="common">Atlantic snow crab</name>
    <name type="synonym">Cancer opilio</name>
    <dbReference type="NCBI Taxonomy" id="41210"/>
    <lineage>
        <taxon>Eukaryota</taxon>
        <taxon>Metazoa</taxon>
        <taxon>Ecdysozoa</taxon>
        <taxon>Arthropoda</taxon>
        <taxon>Crustacea</taxon>
        <taxon>Multicrustacea</taxon>
        <taxon>Malacostraca</taxon>
        <taxon>Eumalacostraca</taxon>
        <taxon>Eucarida</taxon>
        <taxon>Decapoda</taxon>
        <taxon>Pleocyemata</taxon>
        <taxon>Brachyura</taxon>
        <taxon>Eubrachyura</taxon>
        <taxon>Majoidea</taxon>
        <taxon>Majidae</taxon>
        <taxon>Chionoecetes</taxon>
    </lineage>
</organism>
<name>A0A8J4YA06_CHIOP</name>
<reference evidence="2" key="1">
    <citation type="submission" date="2020-07" db="EMBL/GenBank/DDBJ databases">
        <title>The High-quality genome of the commercially important snow crab, Chionoecetes opilio.</title>
        <authorList>
            <person name="Jeong J.-H."/>
            <person name="Ryu S."/>
        </authorList>
    </citation>
    <scope>NUCLEOTIDE SEQUENCE</scope>
    <source>
        <strain evidence="2">MADBK_172401_WGS</strain>
        <tissue evidence="2">Digestive gland</tissue>
    </source>
</reference>
<dbReference type="Proteomes" id="UP000770661">
    <property type="component" value="Unassembled WGS sequence"/>
</dbReference>